<sequence length="233" mass="25680">MALRRPDDTAGGSDGPFTTHGHLAQNLRRLPPMRPVACGPPPHRIPRVFSLPYLASFYSVASSARVFVMRQDQSPTIALNSERYDKISRIFAYHFSDFVLRFWQTYVGVVGNDLQKVIIFHTISLATAPIVANNPDALGEFASLRLALPAEMQVPCSALSVAEATGLPRETTRRKIKEMVADKLLQEDPRGGYRLAAGVLQRPEIVAIFEHNVRSLVRFANASVTLGALQIDG</sequence>
<evidence type="ECO:0008006" key="3">
    <source>
        <dbReference type="Google" id="ProtNLM"/>
    </source>
</evidence>
<dbReference type="EMBL" id="VWNA01000001">
    <property type="protein sequence ID" value="MQT11176.1"/>
    <property type="molecule type" value="Genomic_DNA"/>
</dbReference>
<accession>A0A6A7XY49</accession>
<proteinExistence type="predicted"/>
<name>A0A6A7XY49_9HYPH</name>
<organism evidence="1 2">
    <name type="scientific">Segnochrobactrum spirostomi</name>
    <dbReference type="NCBI Taxonomy" id="2608987"/>
    <lineage>
        <taxon>Bacteria</taxon>
        <taxon>Pseudomonadati</taxon>
        <taxon>Pseudomonadota</taxon>
        <taxon>Alphaproteobacteria</taxon>
        <taxon>Hyphomicrobiales</taxon>
        <taxon>Segnochrobactraceae</taxon>
        <taxon>Segnochrobactrum</taxon>
    </lineage>
</organism>
<evidence type="ECO:0000313" key="1">
    <source>
        <dbReference type="EMBL" id="MQT11176.1"/>
    </source>
</evidence>
<dbReference type="Gene3D" id="1.10.10.10">
    <property type="entry name" value="Winged helix-like DNA-binding domain superfamily/Winged helix DNA-binding domain"/>
    <property type="match status" value="1"/>
</dbReference>
<keyword evidence="2" id="KW-1185">Reference proteome</keyword>
<dbReference type="RefSeq" id="WP_153477560.1">
    <property type="nucleotide sequence ID" value="NZ_VWNA01000001.1"/>
</dbReference>
<dbReference type="Proteomes" id="UP000332515">
    <property type="component" value="Unassembled WGS sequence"/>
</dbReference>
<comment type="caution">
    <text evidence="1">The sequence shown here is derived from an EMBL/GenBank/DDBJ whole genome shotgun (WGS) entry which is preliminary data.</text>
</comment>
<dbReference type="InterPro" id="IPR036388">
    <property type="entry name" value="WH-like_DNA-bd_sf"/>
</dbReference>
<gene>
    <name evidence="1" type="ORF">F0357_00485</name>
</gene>
<protein>
    <recommendedName>
        <fullName evidence="3">HTH iclR-type domain-containing protein</fullName>
    </recommendedName>
</protein>
<dbReference type="AlphaFoldDB" id="A0A6A7XY49"/>
<reference evidence="1 2" key="1">
    <citation type="submission" date="2019-09" db="EMBL/GenBank/DDBJ databases">
        <title>Segnochrobactrum spirostomi gen. nov., sp. nov., isolated from the ciliate Spirostomum cf. yagiui and description of a novel family, Segnochrobactraceae fam. nov. within the order Rhizobiales of the class Alphaproteobacteria.</title>
        <authorList>
            <person name="Akter S."/>
            <person name="Shazib S.U.A."/>
            <person name="Shin M.K."/>
        </authorList>
    </citation>
    <scope>NUCLEOTIDE SEQUENCE [LARGE SCALE GENOMIC DNA]</scope>
    <source>
        <strain evidence="1 2">Sp-1</strain>
    </source>
</reference>
<evidence type="ECO:0000313" key="2">
    <source>
        <dbReference type="Proteomes" id="UP000332515"/>
    </source>
</evidence>